<protein>
    <submittedName>
        <fullName evidence="1">Helix-turn-helix domain-containing protein</fullName>
    </submittedName>
</protein>
<evidence type="ECO:0000313" key="2">
    <source>
        <dbReference type="Proteomes" id="UP000594603"/>
    </source>
</evidence>
<geneLocation type="plasmid" evidence="1 2">
    <name>p1</name>
</geneLocation>
<gene>
    <name evidence="1" type="ORF">HH195_11825</name>
</gene>
<name>A0ACD1BGG0_9CLOT</name>
<sequence>MSKKIVGKKTIKEKSSLRFEGIYENGYGLISKSFMKDKRLTIEAKSIYTYLCSYCGGGRTAYPSVALQCSDLCISENRYYKHRRLLEEYGYIKIEQQKEIVEYDDGTTKELFTNNIYTIVLNIDEEFKKKEAPAKKRVKNRIIKKVDSKKSNNSQTVDMTTSSPYLQFEGTKAVGMESVGNNNNNINNNNFNNNNINISSSSKEEREEDNTFNKDLKTLMSFCNNVSYKLSKKKAKTILVAFGLDKIMKAITTIVSTVNLNSIKNYAAYLTATLKDMEAIKNITIENKIESITNNNNKPSNFANFTQRQYNYEKLEAHLLGWDTSDDDFEIDI</sequence>
<organism evidence="1 2">
    <name type="scientific">Candidatus Sarcina troglodytae</name>
    <dbReference type="NCBI Taxonomy" id="2726954"/>
    <lineage>
        <taxon>Bacteria</taxon>
        <taxon>Bacillati</taxon>
        <taxon>Bacillota</taxon>
        <taxon>Clostridia</taxon>
        <taxon>Eubacteriales</taxon>
        <taxon>Clostridiaceae</taxon>
        <taxon>Sarcina</taxon>
    </lineage>
</organism>
<reference evidence="1" key="1">
    <citation type="submission" date="2020-04" db="EMBL/GenBank/DDBJ databases">
        <title>A novel bacterium ('Candidatus Sarcina troglodytae' sp. nov.) linked to a protracted, uniformly lethal epizootic among sanctuary western chimpanzees (Pan troglodytes verus) in Sierra Leone.</title>
        <authorList>
            <person name="Owens L.A."/>
            <person name="Colitti B."/>
            <person name="Hirji I."/>
            <person name="Pizaro A."/>
            <person name="Jaffe J.E."/>
            <person name="Moittie S."/>
            <person name="Bishop-Lilly K.A."/>
            <person name="Estrella L.A."/>
            <person name="Voegtly L.J."/>
            <person name="Kuhn J.H."/>
            <person name="Suen G."/>
            <person name="Deblois C.L."/>
            <person name="Dunn C."/>
            <person name="Juan-Salles C."/>
            <person name="Goldberg T.L."/>
        </authorList>
    </citation>
    <scope>NUCLEOTIDE SEQUENCE</scope>
    <source>
        <strain evidence="1">JB2</strain>
    </source>
</reference>
<proteinExistence type="predicted"/>
<evidence type="ECO:0000313" key="1">
    <source>
        <dbReference type="EMBL" id="QPJ86649.1"/>
    </source>
</evidence>
<keyword evidence="1" id="KW-0614">Plasmid</keyword>
<dbReference type="EMBL" id="CP051755">
    <property type="protein sequence ID" value="QPJ86649.1"/>
    <property type="molecule type" value="Genomic_DNA"/>
</dbReference>
<dbReference type="Proteomes" id="UP000594603">
    <property type="component" value="Plasmid p1"/>
</dbReference>
<accession>A0ACD1BGG0</accession>
<keyword evidence="2" id="KW-1185">Reference proteome</keyword>